<dbReference type="RefSeq" id="XP_018014503.1">
    <property type="nucleotide sequence ID" value="XM_018159014.2"/>
</dbReference>
<accession>A0A8B7NLF8</accession>
<gene>
    <name evidence="3" type="primary">LOC108671463</name>
</gene>
<protein>
    <submittedName>
        <fullName evidence="3">Uncharacterized protein LOC108671463</fullName>
    </submittedName>
</protein>
<feature type="transmembrane region" description="Helical" evidence="1">
    <location>
        <begin position="12"/>
        <end position="38"/>
    </location>
</feature>
<keyword evidence="2" id="KW-1185">Reference proteome</keyword>
<evidence type="ECO:0000313" key="3">
    <source>
        <dbReference type="RefSeq" id="XP_018014503.1"/>
    </source>
</evidence>
<sequence>MRWSSEMGFVQAFSVLSVRTVLFMTFISVYCLSMLTLYNNTGQSFDSANPILQQEVNEHRAMKCYDLFTVQTAFEFSNYAPIVRKNMEVLKNTWKNWTIKPYKELQNTLPSLIEKVKPNFDADILLRKFYKNITEASSLMSIALKRIKYGGYVRMLDAGIESIKLAMLHQQREYSYKLKSRGNRVEQLHGQLPYVPCRIKTQFSEGELKQCFRRAAEGRDTPYTIVFMGDSKSRRLYDSFVTQTKELNYTISTKGVRRTFVEGLLHFDPEAPYEEAVPNDLPQIKVVNIYSRFDDRKLKEFAYNKALKKIVSWTKGDEPPPDVLTLSYGDWIFFIVDRHIREGMTLLDALDFSWTINELLLRLLKRLSRTTRILVLAQYRHQPHASNILSTIRTQTSIDGVKSELFYRQLMHLWENIIGPLNRSGVSEKRPAAMRKKHQPQVKAVKILHCSESATGLTF</sequence>
<evidence type="ECO:0000256" key="1">
    <source>
        <dbReference type="SAM" id="Phobius"/>
    </source>
</evidence>
<keyword evidence="1" id="KW-1133">Transmembrane helix</keyword>
<reference evidence="3" key="1">
    <citation type="submission" date="2025-08" db="UniProtKB">
        <authorList>
            <consortium name="RefSeq"/>
        </authorList>
    </citation>
    <scope>IDENTIFICATION</scope>
    <source>
        <tissue evidence="3">Whole organism</tissue>
    </source>
</reference>
<name>A0A8B7NLF8_HYAAZ</name>
<dbReference type="Proteomes" id="UP000694843">
    <property type="component" value="Unplaced"/>
</dbReference>
<evidence type="ECO:0000313" key="2">
    <source>
        <dbReference type="Proteomes" id="UP000694843"/>
    </source>
</evidence>
<organism evidence="2 3">
    <name type="scientific">Hyalella azteca</name>
    <name type="common">Amphipod</name>
    <dbReference type="NCBI Taxonomy" id="294128"/>
    <lineage>
        <taxon>Eukaryota</taxon>
        <taxon>Metazoa</taxon>
        <taxon>Ecdysozoa</taxon>
        <taxon>Arthropoda</taxon>
        <taxon>Crustacea</taxon>
        <taxon>Multicrustacea</taxon>
        <taxon>Malacostraca</taxon>
        <taxon>Eumalacostraca</taxon>
        <taxon>Peracarida</taxon>
        <taxon>Amphipoda</taxon>
        <taxon>Senticaudata</taxon>
        <taxon>Talitrida</taxon>
        <taxon>Talitroidea</taxon>
        <taxon>Hyalellidae</taxon>
        <taxon>Hyalella</taxon>
    </lineage>
</organism>
<dbReference type="KEGG" id="hazt:108671463"/>
<keyword evidence="1" id="KW-0472">Membrane</keyword>
<proteinExistence type="predicted"/>
<keyword evidence="1" id="KW-0812">Transmembrane</keyword>
<dbReference type="GeneID" id="108671463"/>
<dbReference type="AlphaFoldDB" id="A0A8B7NLF8"/>